<evidence type="ECO:0000313" key="2">
    <source>
        <dbReference type="EMBL" id="ODA66609.1"/>
    </source>
</evidence>
<dbReference type="InterPro" id="IPR000477">
    <property type="entry name" value="RT_dom"/>
</dbReference>
<keyword evidence="2" id="KW-0548">Nucleotidyltransferase</keyword>
<dbReference type="EMBL" id="MASI01000006">
    <property type="protein sequence ID" value="ODA66609.1"/>
    <property type="molecule type" value="Genomic_DNA"/>
</dbReference>
<protein>
    <submittedName>
        <fullName evidence="2">Reverse transcriptase (RNA-dependent DNA polymerase)</fullName>
    </submittedName>
</protein>
<keyword evidence="2" id="KW-0695">RNA-directed DNA polymerase</keyword>
<dbReference type="STRING" id="1177755.A7A08_02377"/>
<evidence type="ECO:0000313" key="3">
    <source>
        <dbReference type="Proteomes" id="UP000095087"/>
    </source>
</evidence>
<gene>
    <name evidence="2" type="ORF">A7A08_02377</name>
</gene>
<sequence>MSRPSVSSFLERGLLPENMPPIFQSKDIAQSYSEAGRYLVTSKCVGHHAPYDASKRGGTRRLFGIPHPIFIHDQAFFIEKHWESINNILRESTGSHSKPEFSSSGSRSIHITPHSELPKIRLSAFSRFRYCVVTDVSRFYPSVYTHSIPWAINGYEASKADRGANSSDVYGNRLDYILRQSQGQQTLGMAVGPDTSRVIGEIILSAVDKLFLSLSPGSKYVRHVDDYWIGGRSFEECEDKLAKLRTALRYYNVDINESKTRIIEFNRILADPGMLDVERAMKKALVGNSSSSDLVATFGQIIEISLNNNDDGIIKHAIRLIDRLKSWTENWDVLEHFLAHCAIQFPHSFDYVARVIAWRFRRGDNLDRRLWRDVIRSVSYQSASLSRDSEVAWSLWLAKELEVKITKKISDLIVKNNSPVILGLLLHMSRHDLVSDKEISDKLLGRLEGSHSRNEFWPLALELRHLDLMDAWEINEVGSAQSKIFEEQRSLLRWDARPSVFDMNEDDEPAYAIEDFAFDYEADDIGFWEDEDDEDF</sequence>
<evidence type="ECO:0000259" key="1">
    <source>
        <dbReference type="PROSITE" id="PS50878"/>
    </source>
</evidence>
<keyword evidence="2" id="KW-0808">Transferase</keyword>
<dbReference type="AlphaFoldDB" id="A0A1E2RX27"/>
<dbReference type="PROSITE" id="PS50878">
    <property type="entry name" value="RT_POL"/>
    <property type="match status" value="1"/>
</dbReference>
<comment type="caution">
    <text evidence="2">The sequence shown here is derived from an EMBL/GenBank/DDBJ whole genome shotgun (WGS) entry which is preliminary data.</text>
</comment>
<name>A0A1E2RX27_9HYPH</name>
<accession>A0A1E2RX27</accession>
<reference evidence="2 3" key="1">
    <citation type="submission" date="2016-07" db="EMBL/GenBank/DDBJ databases">
        <title>Draft genome sequence of Methyloligella halotolerans C2T (VKM B-2706T=CCUG 61687T=DSM 25045T), a halotolerant polyhydroxybutyrate accumulating methylotroph.</title>
        <authorList>
            <person name="Vasilenko O.V."/>
            <person name="Doronina N.V."/>
            <person name="Poroshina M.N."/>
            <person name="Tarlachkov S.V."/>
            <person name="Trotsenko Y.A."/>
        </authorList>
    </citation>
    <scope>NUCLEOTIDE SEQUENCE [LARGE SCALE GENOMIC DNA]</scope>
    <source>
        <strain evidence="2 3">VKM B-2706</strain>
    </source>
</reference>
<dbReference type="CDD" id="cd01646">
    <property type="entry name" value="RT_Bac_retron_I"/>
    <property type="match status" value="1"/>
</dbReference>
<dbReference type="GO" id="GO:0003964">
    <property type="term" value="F:RNA-directed DNA polymerase activity"/>
    <property type="evidence" value="ECO:0007669"/>
    <property type="project" value="UniProtKB-KW"/>
</dbReference>
<feature type="domain" description="Reverse transcriptase" evidence="1">
    <location>
        <begin position="59"/>
        <end position="302"/>
    </location>
</feature>
<proteinExistence type="predicted"/>
<dbReference type="Proteomes" id="UP000095087">
    <property type="component" value="Unassembled WGS sequence"/>
</dbReference>
<keyword evidence="3" id="KW-1185">Reference proteome</keyword>
<organism evidence="2 3">
    <name type="scientific">Methyloligella halotolerans</name>
    <dbReference type="NCBI Taxonomy" id="1177755"/>
    <lineage>
        <taxon>Bacteria</taxon>
        <taxon>Pseudomonadati</taxon>
        <taxon>Pseudomonadota</taxon>
        <taxon>Alphaproteobacteria</taxon>
        <taxon>Hyphomicrobiales</taxon>
        <taxon>Hyphomicrobiaceae</taxon>
        <taxon>Methyloligella</taxon>
    </lineage>
</organism>